<keyword evidence="2" id="KW-0808">Transferase</keyword>
<evidence type="ECO:0000256" key="2">
    <source>
        <dbReference type="ARBA" id="ARBA00022679"/>
    </source>
</evidence>
<dbReference type="GO" id="GO:0016020">
    <property type="term" value="C:membrane"/>
    <property type="evidence" value="ECO:0007669"/>
    <property type="project" value="InterPro"/>
</dbReference>
<accession>A0A6C0J2K7</accession>
<reference evidence="4" key="1">
    <citation type="journal article" date="2020" name="Nature">
        <title>Giant virus diversity and host interactions through global metagenomics.</title>
        <authorList>
            <person name="Schulz F."/>
            <person name="Roux S."/>
            <person name="Paez-Espino D."/>
            <person name="Jungbluth S."/>
            <person name="Walsh D.A."/>
            <person name="Denef V.J."/>
            <person name="McMahon K.D."/>
            <person name="Konstantinidis K.T."/>
            <person name="Eloe-Fadrosh E.A."/>
            <person name="Kyrpides N.C."/>
            <person name="Woyke T."/>
        </authorList>
    </citation>
    <scope>NUCLEOTIDE SEQUENCE</scope>
    <source>
        <strain evidence="4">GVMAG-M-3300025778-1</strain>
    </source>
</reference>
<keyword evidence="1" id="KW-0328">Glycosyltransferase</keyword>
<dbReference type="InterPro" id="IPR002654">
    <property type="entry name" value="Glyco_trans_25"/>
</dbReference>
<dbReference type="Pfam" id="PF01755">
    <property type="entry name" value="Glyco_transf_25"/>
    <property type="match status" value="1"/>
</dbReference>
<dbReference type="EMBL" id="MN740318">
    <property type="protein sequence ID" value="QHT99904.1"/>
    <property type="molecule type" value="Genomic_DNA"/>
</dbReference>
<dbReference type="GO" id="GO:0005975">
    <property type="term" value="P:carbohydrate metabolic process"/>
    <property type="evidence" value="ECO:0007669"/>
    <property type="project" value="InterPro"/>
</dbReference>
<sequence length="457" mass="52410">MWSFLDRVVYINLAHRTDRKEKMENMFLKSFPRWSRFDAIRDSNGAIGCAKSHIAVLEKALADNVKNILVLEDDCKWVTKSMAHWNTAYTMVEELVSSGRYDVVSLGCTVPEYESDLRLRKGCTASSYIVNGRYIPTLLANFKEALAALEIVKNAHNESCIDQHWYSLMQKDTWFMPVPVMVVQHTDQSDINNTINDGTWSQVIDIPKTITHASIGGGLGNQLFKLAALDHVARKTGRIIYLNDLQNRSTHSGVSYMDSIFLYWKHLYRHSFPHTSVRITERSLKYQEWDSSAQHIVMDGYVQDWRYIDRSFCGRIAFDRTCLSRHPGIQETVFLHIRGGDYVGNKIHDIGLDAYYVAAIAQFPPETRFSIFTNDRFYANSKTFIKDLNCVFVEENEVDSVFLMSQCAGGICANSSFSWWGAYLNSSRKLVLPSKWYNYADFVTEGYYFPGCTIISV</sequence>
<dbReference type="PANTHER" id="PTHR11927">
    <property type="entry name" value="GALACTOSIDE 2-L-FUCOSYLTRANSFERASE"/>
    <property type="match status" value="1"/>
</dbReference>
<proteinExistence type="predicted"/>
<dbReference type="InterPro" id="IPR002516">
    <property type="entry name" value="Glyco_trans_11"/>
</dbReference>
<protein>
    <recommendedName>
        <fullName evidence="3">Glycosyl transferase family 25 domain-containing protein</fullName>
    </recommendedName>
</protein>
<name>A0A6C0J2K7_9ZZZZ</name>
<dbReference type="GO" id="GO:0008107">
    <property type="term" value="F:galactoside 2-alpha-L-fucosyltransferase activity"/>
    <property type="evidence" value="ECO:0007669"/>
    <property type="project" value="InterPro"/>
</dbReference>
<dbReference type="Pfam" id="PF01531">
    <property type="entry name" value="Glyco_transf_11"/>
    <property type="match status" value="1"/>
</dbReference>
<dbReference type="PANTHER" id="PTHR11927:SF9">
    <property type="entry name" value="L-FUCOSYLTRANSFERASE"/>
    <property type="match status" value="1"/>
</dbReference>
<organism evidence="4">
    <name type="scientific">viral metagenome</name>
    <dbReference type="NCBI Taxonomy" id="1070528"/>
    <lineage>
        <taxon>unclassified sequences</taxon>
        <taxon>metagenomes</taxon>
        <taxon>organismal metagenomes</taxon>
    </lineage>
</organism>
<evidence type="ECO:0000313" key="4">
    <source>
        <dbReference type="EMBL" id="QHT99904.1"/>
    </source>
</evidence>
<evidence type="ECO:0000259" key="3">
    <source>
        <dbReference type="Pfam" id="PF01755"/>
    </source>
</evidence>
<evidence type="ECO:0000256" key="1">
    <source>
        <dbReference type="ARBA" id="ARBA00022676"/>
    </source>
</evidence>
<dbReference type="CDD" id="cd11301">
    <property type="entry name" value="Fut1_Fut2_like"/>
    <property type="match status" value="1"/>
</dbReference>
<feature type="domain" description="Glycosyl transferase family 25" evidence="3">
    <location>
        <begin position="43"/>
        <end position="76"/>
    </location>
</feature>
<dbReference type="AlphaFoldDB" id="A0A6C0J2K7"/>
<dbReference type="CDD" id="cd06532">
    <property type="entry name" value="Glyco_transf_25"/>
    <property type="match status" value="1"/>
</dbReference>